<dbReference type="GO" id="GO:0005886">
    <property type="term" value="C:plasma membrane"/>
    <property type="evidence" value="ECO:0007669"/>
    <property type="project" value="UniProtKB-SubCell"/>
</dbReference>
<dbReference type="Pfam" id="PF02653">
    <property type="entry name" value="BPD_transp_2"/>
    <property type="match status" value="1"/>
</dbReference>
<dbReference type="PATRIC" id="fig|157687.3.peg.403"/>
<evidence type="ECO:0000256" key="5">
    <source>
        <dbReference type="ARBA" id="ARBA00022692"/>
    </source>
</evidence>
<organism evidence="13 14">
    <name type="scientific">Leptotrichia wadei</name>
    <dbReference type="NCBI Taxonomy" id="157687"/>
    <lineage>
        <taxon>Bacteria</taxon>
        <taxon>Fusobacteriati</taxon>
        <taxon>Fusobacteriota</taxon>
        <taxon>Fusobacteriia</taxon>
        <taxon>Fusobacteriales</taxon>
        <taxon>Leptotrichiaceae</taxon>
        <taxon>Leptotrichia</taxon>
    </lineage>
</organism>
<dbReference type="STRING" id="157687.HMPREF3180_00401"/>
<evidence type="ECO:0000256" key="7">
    <source>
        <dbReference type="ARBA" id="ARBA00022989"/>
    </source>
</evidence>
<keyword evidence="2" id="KW-0813">Transport</keyword>
<dbReference type="GO" id="GO:0015192">
    <property type="term" value="F:L-phenylalanine transmembrane transporter activity"/>
    <property type="evidence" value="ECO:0007669"/>
    <property type="project" value="TreeGrafter"/>
</dbReference>
<dbReference type="GO" id="GO:0015188">
    <property type="term" value="F:L-isoleucine transmembrane transporter activity"/>
    <property type="evidence" value="ECO:0007669"/>
    <property type="project" value="TreeGrafter"/>
</dbReference>
<protein>
    <submittedName>
        <fullName evidence="11">Inner-membrane translocator</fullName>
    </submittedName>
    <submittedName>
        <fullName evidence="13">Putative high-affinity branched-chain amino acid ABC transporter, permease protein LivH</fullName>
    </submittedName>
</protein>
<name>A0A134ANM0_9FUSO</name>
<dbReference type="Proteomes" id="UP000321397">
    <property type="component" value="Chromosome"/>
</dbReference>
<feature type="transmembrane region" description="Helical" evidence="10">
    <location>
        <begin position="61"/>
        <end position="83"/>
    </location>
</feature>
<keyword evidence="6" id="KW-0029">Amino-acid transport</keyword>
<dbReference type="RefSeq" id="WP_018499301.1">
    <property type="nucleotide sequence ID" value="NZ_AP019829.2"/>
</dbReference>
<dbReference type="GO" id="GO:0015190">
    <property type="term" value="F:L-leucine transmembrane transporter activity"/>
    <property type="evidence" value="ECO:0007669"/>
    <property type="project" value="TreeGrafter"/>
</dbReference>
<evidence type="ECO:0000313" key="16">
    <source>
        <dbReference type="Proteomes" id="UP000321501"/>
    </source>
</evidence>
<dbReference type="Proteomes" id="UP000321501">
    <property type="component" value="Chromosome"/>
</dbReference>
<feature type="transmembrane region" description="Helical" evidence="10">
    <location>
        <begin position="95"/>
        <end position="116"/>
    </location>
</feature>
<proteinExistence type="inferred from homology"/>
<evidence type="ECO:0000313" key="14">
    <source>
        <dbReference type="Proteomes" id="UP000070483"/>
    </source>
</evidence>
<evidence type="ECO:0000256" key="4">
    <source>
        <dbReference type="ARBA" id="ARBA00022519"/>
    </source>
</evidence>
<evidence type="ECO:0000313" key="11">
    <source>
        <dbReference type="EMBL" id="BBM46794.1"/>
    </source>
</evidence>
<dbReference type="GeneID" id="84803630"/>
<feature type="transmembrane region" description="Helical" evidence="10">
    <location>
        <begin position="232"/>
        <end position="254"/>
    </location>
</feature>
<dbReference type="Proteomes" id="UP000070483">
    <property type="component" value="Unassembled WGS sequence"/>
</dbReference>
<accession>A0A134ANM0</accession>
<dbReference type="AlphaFoldDB" id="A0A134ANM0"/>
<evidence type="ECO:0000313" key="13">
    <source>
        <dbReference type="EMBL" id="KXB69281.1"/>
    </source>
</evidence>
<dbReference type="EMBL" id="AP019834">
    <property type="protein sequence ID" value="BBM46794.1"/>
    <property type="molecule type" value="Genomic_DNA"/>
</dbReference>
<dbReference type="EMBL" id="AP019835">
    <property type="protein sequence ID" value="BBM49011.1"/>
    <property type="molecule type" value="Genomic_DNA"/>
</dbReference>
<keyword evidence="14" id="KW-1185">Reference proteome</keyword>
<keyword evidence="7 10" id="KW-1133">Transmembrane helix</keyword>
<dbReference type="EMBL" id="LSDD01000028">
    <property type="protein sequence ID" value="KXB69281.1"/>
    <property type="molecule type" value="Genomic_DNA"/>
</dbReference>
<gene>
    <name evidence="13" type="ORF">HMPREF3180_00401</name>
    <name evidence="11" type="ORF">JMUB3933_0281</name>
    <name evidence="12" type="ORF">JMUB3934_0293</name>
</gene>
<comment type="similarity">
    <text evidence="9">Belongs to the binding-protein-dependent transport system permease family. LivHM subfamily.</text>
</comment>
<feature type="transmembrane region" description="Helical" evidence="10">
    <location>
        <begin position="12"/>
        <end position="33"/>
    </location>
</feature>
<evidence type="ECO:0000256" key="10">
    <source>
        <dbReference type="SAM" id="Phobius"/>
    </source>
</evidence>
<dbReference type="CDD" id="cd06582">
    <property type="entry name" value="TM_PBP1_LivH_like"/>
    <property type="match status" value="1"/>
</dbReference>
<dbReference type="GO" id="GO:0005304">
    <property type="term" value="F:L-valine transmembrane transporter activity"/>
    <property type="evidence" value="ECO:0007669"/>
    <property type="project" value="TreeGrafter"/>
</dbReference>
<feature type="transmembrane region" description="Helical" evidence="10">
    <location>
        <begin position="140"/>
        <end position="165"/>
    </location>
</feature>
<evidence type="ECO:0000256" key="9">
    <source>
        <dbReference type="ARBA" id="ARBA00037998"/>
    </source>
</evidence>
<dbReference type="OrthoDB" id="9807115at2"/>
<evidence type="ECO:0000313" key="15">
    <source>
        <dbReference type="Proteomes" id="UP000321397"/>
    </source>
</evidence>
<comment type="subcellular location">
    <subcellularLocation>
        <location evidence="1">Cell membrane</location>
        <topology evidence="1">Multi-pass membrane protein</topology>
    </subcellularLocation>
</comment>
<dbReference type="GO" id="GO:0015808">
    <property type="term" value="P:L-alanine transport"/>
    <property type="evidence" value="ECO:0007669"/>
    <property type="project" value="TreeGrafter"/>
</dbReference>
<evidence type="ECO:0000256" key="2">
    <source>
        <dbReference type="ARBA" id="ARBA00022448"/>
    </source>
</evidence>
<dbReference type="PANTHER" id="PTHR11795">
    <property type="entry name" value="BRANCHED-CHAIN AMINO ACID TRANSPORT SYSTEM PERMEASE PROTEIN LIVH"/>
    <property type="match status" value="1"/>
</dbReference>
<evidence type="ECO:0000256" key="1">
    <source>
        <dbReference type="ARBA" id="ARBA00004651"/>
    </source>
</evidence>
<feature type="transmembrane region" description="Helical" evidence="10">
    <location>
        <begin position="195"/>
        <end position="220"/>
    </location>
</feature>
<dbReference type="GO" id="GO:1903806">
    <property type="term" value="P:L-isoleucine import across plasma membrane"/>
    <property type="evidence" value="ECO:0007669"/>
    <property type="project" value="TreeGrafter"/>
</dbReference>
<dbReference type="InterPro" id="IPR052157">
    <property type="entry name" value="BCAA_transport_permease"/>
</dbReference>
<reference evidence="14" key="1">
    <citation type="submission" date="2016-01" db="EMBL/GenBank/DDBJ databases">
        <authorList>
            <person name="Mitreva M."/>
            <person name="Pepin K.H."/>
            <person name="Mihindukulasuriya K.A."/>
            <person name="Fulton R."/>
            <person name="Fronick C."/>
            <person name="O'Laughlin M."/>
            <person name="Miner T."/>
            <person name="Herter B."/>
            <person name="Rosa B.A."/>
            <person name="Cordes M."/>
            <person name="Tomlinson C."/>
            <person name="Wollam A."/>
            <person name="Palsikar V.B."/>
            <person name="Mardis E.R."/>
            <person name="Wilson R.K."/>
        </authorList>
    </citation>
    <scope>NUCLEOTIDE SEQUENCE [LARGE SCALE GENOMIC DNA]</scope>
    <source>
        <strain evidence="14">KA00185</strain>
    </source>
</reference>
<evidence type="ECO:0000256" key="8">
    <source>
        <dbReference type="ARBA" id="ARBA00023136"/>
    </source>
</evidence>
<reference evidence="12 16" key="4">
    <citation type="submission" date="2019-07" db="EMBL/GenBank/DDBJ databases">
        <title>Complete Genome Sequence of Leptotrichia wadei Strain JMUB3934.</title>
        <authorList>
            <person name="Watanabe S."/>
            <person name="Cui L."/>
        </authorList>
    </citation>
    <scope>NUCLEOTIDE SEQUENCE [LARGE SCALE GENOMIC DNA]</scope>
    <source>
        <strain evidence="12 16">JMUB3934</strain>
    </source>
</reference>
<keyword evidence="3" id="KW-1003">Cell membrane</keyword>
<evidence type="ECO:0000313" key="12">
    <source>
        <dbReference type="EMBL" id="BBM49011.1"/>
    </source>
</evidence>
<dbReference type="GO" id="GO:0042941">
    <property type="term" value="P:D-alanine transmembrane transport"/>
    <property type="evidence" value="ECO:0007669"/>
    <property type="project" value="TreeGrafter"/>
</dbReference>
<keyword evidence="8 10" id="KW-0472">Membrane</keyword>
<reference evidence="13" key="2">
    <citation type="submission" date="2016-01" db="EMBL/GenBank/DDBJ databases">
        <authorList>
            <person name="Oliw E.H."/>
        </authorList>
    </citation>
    <scope>NUCLEOTIDE SEQUENCE [LARGE SCALE GENOMIC DNA]</scope>
    <source>
        <strain evidence="13">KA00185</strain>
    </source>
</reference>
<reference evidence="11 15" key="3">
    <citation type="submission" date="2019-07" db="EMBL/GenBank/DDBJ databases">
        <title>Complete Genome Sequence of Leptotrichia wadei Strain JMUB3933.</title>
        <authorList>
            <person name="Watanabe S."/>
            <person name="Cui L."/>
        </authorList>
    </citation>
    <scope>NUCLEOTIDE SEQUENCE [LARGE SCALE GENOMIC DNA]</scope>
    <source>
        <strain evidence="11 15">JMUB3933</strain>
    </source>
</reference>
<keyword evidence="4" id="KW-0997">Cell inner membrane</keyword>
<dbReference type="PANTHER" id="PTHR11795:SF371">
    <property type="entry name" value="HIGH-AFFINITY BRANCHED-CHAIN AMINO ACID TRANSPORT SYSTEM PERMEASE PROTEIN LIVH"/>
    <property type="match status" value="1"/>
</dbReference>
<evidence type="ECO:0000256" key="3">
    <source>
        <dbReference type="ARBA" id="ARBA00022475"/>
    </source>
</evidence>
<sequence length="298" mass="31559">MLKSFIEQTINGLQTGSIYALIALGYTMVYGIVKLINFAHGDILMVGAYATLIAVSNGMPLILAITLSIVLCAILGVVIDFFAYRPIRNAPKISALITAIGMSFLLESLALIIFGANPKVIDPKYIPAFLSNDNKMKLGFLQISTLTIFVIAITVICMVALNLFIKKTKLGKATRAVSQDTGAAQLMGINVNKTIAITFAIGSGLGALGGALYAIVYPQIEPYMGMLPGLKAFIAAVFGGIGSIPGAMVGGYVLGLLEAYVKGSSLTTWANPIVFGVLILILIFRPNGLFGKNMKEKV</sequence>
<feature type="transmembrane region" description="Helical" evidence="10">
    <location>
        <begin position="266"/>
        <end position="284"/>
    </location>
</feature>
<evidence type="ECO:0000256" key="6">
    <source>
        <dbReference type="ARBA" id="ARBA00022970"/>
    </source>
</evidence>
<keyword evidence="5 10" id="KW-0812">Transmembrane</keyword>
<dbReference type="InterPro" id="IPR001851">
    <property type="entry name" value="ABC_transp_permease"/>
</dbReference>